<dbReference type="SUPFAM" id="SSF52833">
    <property type="entry name" value="Thioredoxin-like"/>
    <property type="match status" value="1"/>
</dbReference>
<dbReference type="Proteomes" id="UP000006556">
    <property type="component" value="Chromosome"/>
</dbReference>
<proteinExistence type="predicted"/>
<sequence>MLVIQICVGSSCFLRGSREVIETVEKLINHYRLDDVVVLKGSFCMEHCNDGVTLKIGDKTFTGVNRESITGLFEKEVFEQLYGVKNDEPDQHK</sequence>
<dbReference type="EMBL" id="AP009389">
    <property type="protein sequence ID" value="BAF58208.1"/>
    <property type="molecule type" value="Genomic_DNA"/>
</dbReference>
<dbReference type="KEGG" id="pth:PTH_0027"/>
<dbReference type="STRING" id="370438.PTH_0027"/>
<protein>
    <recommendedName>
        <fullName evidence="3">NADH:ubiquinone oxidoreductase 24 kD subunit</fullName>
    </recommendedName>
</protein>
<evidence type="ECO:0000313" key="1">
    <source>
        <dbReference type="EMBL" id="BAF58208.1"/>
    </source>
</evidence>
<keyword evidence="2" id="KW-1185">Reference proteome</keyword>
<gene>
    <name evidence="1" type="ordered locus">PTH_0027</name>
</gene>
<organism evidence="1 2">
    <name type="scientific">Pelotomaculum thermopropionicum (strain DSM 13744 / JCM 10971 / SI)</name>
    <dbReference type="NCBI Taxonomy" id="370438"/>
    <lineage>
        <taxon>Bacteria</taxon>
        <taxon>Bacillati</taxon>
        <taxon>Bacillota</taxon>
        <taxon>Clostridia</taxon>
        <taxon>Eubacteriales</taxon>
        <taxon>Desulfotomaculaceae</taxon>
        <taxon>Pelotomaculum</taxon>
    </lineage>
</organism>
<evidence type="ECO:0008006" key="3">
    <source>
        <dbReference type="Google" id="ProtNLM"/>
    </source>
</evidence>
<evidence type="ECO:0000313" key="2">
    <source>
        <dbReference type="Proteomes" id="UP000006556"/>
    </source>
</evidence>
<dbReference type="eggNOG" id="COG1905">
    <property type="taxonomic scope" value="Bacteria"/>
</dbReference>
<dbReference type="AlphaFoldDB" id="A5D6B9"/>
<accession>A5D6B9</accession>
<dbReference type="CDD" id="cd02980">
    <property type="entry name" value="TRX_Fd_family"/>
    <property type="match status" value="1"/>
</dbReference>
<dbReference type="Gene3D" id="3.40.30.10">
    <property type="entry name" value="Glutaredoxin"/>
    <property type="match status" value="1"/>
</dbReference>
<dbReference type="Pfam" id="PF01257">
    <property type="entry name" value="2Fe-2S_thioredx"/>
    <property type="match status" value="1"/>
</dbReference>
<name>A5D6B9_PELTS</name>
<dbReference type="InterPro" id="IPR036249">
    <property type="entry name" value="Thioredoxin-like_sf"/>
</dbReference>
<dbReference type="HOGENOM" id="CLU_177584_0_1_9"/>
<reference evidence="2" key="1">
    <citation type="journal article" date="2008" name="Genome Res.">
        <title>The genome of Pelotomaculum thermopropionicum reveals niche-associated evolution in anaerobic microbiota.</title>
        <authorList>
            <person name="Kosaka T."/>
            <person name="Kato S."/>
            <person name="Shimoyama T."/>
            <person name="Ishii S."/>
            <person name="Abe T."/>
            <person name="Watanabe K."/>
        </authorList>
    </citation>
    <scope>NUCLEOTIDE SEQUENCE [LARGE SCALE GENOMIC DNA]</scope>
    <source>
        <strain evidence="2">DSM 13744 / JCM 10971 / SI</strain>
    </source>
</reference>